<keyword evidence="3" id="KW-1185">Reference proteome</keyword>
<dbReference type="RefSeq" id="XP_070882046.1">
    <property type="nucleotide sequence ID" value="XM_071026486.1"/>
</dbReference>
<organism evidence="2 3">
    <name type="scientific">Aspergillus lucknowensis</name>
    <dbReference type="NCBI Taxonomy" id="176173"/>
    <lineage>
        <taxon>Eukaryota</taxon>
        <taxon>Fungi</taxon>
        <taxon>Dikarya</taxon>
        <taxon>Ascomycota</taxon>
        <taxon>Pezizomycotina</taxon>
        <taxon>Eurotiomycetes</taxon>
        <taxon>Eurotiomycetidae</taxon>
        <taxon>Eurotiales</taxon>
        <taxon>Aspergillaceae</taxon>
        <taxon>Aspergillus</taxon>
        <taxon>Aspergillus subgen. Nidulantes</taxon>
    </lineage>
</organism>
<reference evidence="2 3" key="1">
    <citation type="submission" date="2024-07" db="EMBL/GenBank/DDBJ databases">
        <title>Section-level genome sequencing and comparative genomics of Aspergillus sections Usti and Cavernicolus.</title>
        <authorList>
            <consortium name="Lawrence Berkeley National Laboratory"/>
            <person name="Nybo J.L."/>
            <person name="Vesth T.C."/>
            <person name="Theobald S."/>
            <person name="Frisvad J.C."/>
            <person name="Larsen T.O."/>
            <person name="Kjaerboelling I."/>
            <person name="Rothschild-Mancinelli K."/>
            <person name="Lyhne E.K."/>
            <person name="Kogle M.E."/>
            <person name="Barry K."/>
            <person name="Clum A."/>
            <person name="Na H."/>
            <person name="Ledsgaard L."/>
            <person name="Lin J."/>
            <person name="Lipzen A."/>
            <person name="Kuo A."/>
            <person name="Riley R."/>
            <person name="Mondo S."/>
            <person name="Labutti K."/>
            <person name="Haridas S."/>
            <person name="Pangalinan J."/>
            <person name="Salamov A.A."/>
            <person name="Simmons B.A."/>
            <person name="Magnuson J.K."/>
            <person name="Chen J."/>
            <person name="Drula E."/>
            <person name="Henrissat B."/>
            <person name="Wiebenga A."/>
            <person name="Lubbers R.J."/>
            <person name="Gomes A.C."/>
            <person name="Macurrencykelacurrency M.R."/>
            <person name="Stajich J."/>
            <person name="Grigoriev I.V."/>
            <person name="Mortensen U.H."/>
            <person name="De Vries R.P."/>
            <person name="Baker S.E."/>
            <person name="Andersen M.R."/>
        </authorList>
    </citation>
    <scope>NUCLEOTIDE SEQUENCE [LARGE SCALE GENOMIC DNA]</scope>
    <source>
        <strain evidence="2 3">CBS 449.75</strain>
    </source>
</reference>
<evidence type="ECO:0000313" key="3">
    <source>
        <dbReference type="Proteomes" id="UP001610432"/>
    </source>
</evidence>
<feature type="compositionally biased region" description="Polar residues" evidence="1">
    <location>
        <begin position="188"/>
        <end position="207"/>
    </location>
</feature>
<dbReference type="EMBL" id="JBFXLQ010000057">
    <property type="protein sequence ID" value="KAL2863067.1"/>
    <property type="molecule type" value="Genomic_DNA"/>
</dbReference>
<sequence>MLLFRSSQVISQPKALHPPLNPELQSAVAPGAGKATHNSAQCAWSNRQSHLWIKRRSNSNPHLTKNAFQDLQSELAERFRRHFKSHPSFPGPCLPVMVSIDTPVRAESPNRKTTRCDPSGWCRIAPRLRNESTLQLITTASRISSLHSTIFCSFFLSFGKGRARFPPVVSIIHEAPAARWDPGESNPLYATQSKRGGNKNSNTNDSAVKSCDLVSE</sequence>
<gene>
    <name evidence="2" type="ORF">BJX67DRAFT_269306</name>
</gene>
<feature type="region of interest" description="Disordered" evidence="1">
    <location>
        <begin position="180"/>
        <end position="216"/>
    </location>
</feature>
<comment type="caution">
    <text evidence="2">The sequence shown here is derived from an EMBL/GenBank/DDBJ whole genome shotgun (WGS) entry which is preliminary data.</text>
</comment>
<evidence type="ECO:0000313" key="2">
    <source>
        <dbReference type="EMBL" id="KAL2863067.1"/>
    </source>
</evidence>
<accession>A0ABR4LI53</accession>
<evidence type="ECO:0000256" key="1">
    <source>
        <dbReference type="SAM" id="MobiDB-lite"/>
    </source>
</evidence>
<proteinExistence type="predicted"/>
<dbReference type="GeneID" id="98141558"/>
<dbReference type="Proteomes" id="UP001610432">
    <property type="component" value="Unassembled WGS sequence"/>
</dbReference>
<name>A0ABR4LI53_9EURO</name>
<protein>
    <submittedName>
        <fullName evidence="2">Uncharacterized protein</fullName>
    </submittedName>
</protein>